<accession>A0A7U3Q036</accession>
<evidence type="ECO:0000313" key="19">
    <source>
        <dbReference type="EMBL" id="QPG86046.1"/>
    </source>
</evidence>
<dbReference type="InterPro" id="IPR001750">
    <property type="entry name" value="ND/Mrp_TM"/>
</dbReference>
<keyword evidence="14 17" id="KW-0496">Mitochondrion</keyword>
<comment type="similarity">
    <text evidence="3 17">Belongs to the complex I subunit 4 family.</text>
</comment>
<evidence type="ECO:0000256" key="9">
    <source>
        <dbReference type="ARBA" id="ARBA00022967"/>
    </source>
</evidence>
<evidence type="ECO:0000259" key="18">
    <source>
        <dbReference type="Pfam" id="PF00361"/>
    </source>
</evidence>
<dbReference type="InterPro" id="IPR003918">
    <property type="entry name" value="NADH_UbQ_OxRdtase"/>
</dbReference>
<feature type="transmembrane region" description="Helical" evidence="17">
    <location>
        <begin position="370"/>
        <end position="389"/>
    </location>
</feature>
<evidence type="ECO:0000256" key="8">
    <source>
        <dbReference type="ARBA" id="ARBA00022692"/>
    </source>
</evidence>
<feature type="transmembrane region" description="Helical" evidence="17">
    <location>
        <begin position="335"/>
        <end position="358"/>
    </location>
</feature>
<dbReference type="GO" id="GO:0042773">
    <property type="term" value="P:ATP synthesis coupled electron transport"/>
    <property type="evidence" value="ECO:0007669"/>
    <property type="project" value="InterPro"/>
</dbReference>
<evidence type="ECO:0000256" key="10">
    <source>
        <dbReference type="ARBA" id="ARBA00022982"/>
    </source>
</evidence>
<evidence type="ECO:0000256" key="14">
    <source>
        <dbReference type="ARBA" id="ARBA00023128"/>
    </source>
</evidence>
<dbReference type="PRINTS" id="PR01437">
    <property type="entry name" value="NUOXDRDTASE4"/>
</dbReference>
<evidence type="ECO:0000256" key="17">
    <source>
        <dbReference type="RuleBase" id="RU003297"/>
    </source>
</evidence>
<keyword evidence="10 17" id="KW-0249">Electron transport</keyword>
<keyword evidence="7 17" id="KW-0679">Respiratory chain</keyword>
<evidence type="ECO:0000256" key="6">
    <source>
        <dbReference type="ARBA" id="ARBA00022448"/>
    </source>
</evidence>
<evidence type="ECO:0000256" key="15">
    <source>
        <dbReference type="ARBA" id="ARBA00023136"/>
    </source>
</evidence>
<dbReference type="EC" id="7.1.1.2" evidence="4 17"/>
<keyword evidence="9" id="KW-1278">Translocase</keyword>
<evidence type="ECO:0000256" key="16">
    <source>
        <dbReference type="ARBA" id="ARBA00049551"/>
    </source>
</evidence>
<protein>
    <recommendedName>
        <fullName evidence="5 17">NADH-ubiquinone oxidoreductase chain 4</fullName>
        <ecNumber evidence="4 17">7.1.1.2</ecNumber>
    </recommendedName>
</protein>
<dbReference type="GO" id="GO:0003954">
    <property type="term" value="F:NADH dehydrogenase activity"/>
    <property type="evidence" value="ECO:0007669"/>
    <property type="project" value="TreeGrafter"/>
</dbReference>
<keyword evidence="13 17" id="KW-0830">Ubiquinone</keyword>
<comment type="function">
    <text evidence="1">Core subunit of the mitochondrial membrane respiratory chain NADH dehydrogenase (Complex I) that is believed to belong to the minimal assembly required for catalysis. Complex I functions in the transfer of electrons from NADH to the respiratory chain. The immediate electron acceptor for the enzyme is believed to be ubiquinone.</text>
</comment>
<evidence type="ECO:0000256" key="12">
    <source>
        <dbReference type="ARBA" id="ARBA00023027"/>
    </source>
</evidence>
<keyword evidence="12 17" id="KW-0520">NAD</keyword>
<dbReference type="Pfam" id="PF00361">
    <property type="entry name" value="Proton_antipo_M"/>
    <property type="match status" value="1"/>
</dbReference>
<dbReference type="CTD" id="4538"/>
<comment type="catalytic activity">
    <reaction evidence="16 17">
        <text>a ubiquinone + NADH + 5 H(+)(in) = a ubiquinol + NAD(+) + 4 H(+)(out)</text>
        <dbReference type="Rhea" id="RHEA:29091"/>
        <dbReference type="Rhea" id="RHEA-COMP:9565"/>
        <dbReference type="Rhea" id="RHEA-COMP:9566"/>
        <dbReference type="ChEBI" id="CHEBI:15378"/>
        <dbReference type="ChEBI" id="CHEBI:16389"/>
        <dbReference type="ChEBI" id="CHEBI:17976"/>
        <dbReference type="ChEBI" id="CHEBI:57540"/>
        <dbReference type="ChEBI" id="CHEBI:57945"/>
        <dbReference type="EC" id="7.1.1.2"/>
    </reaction>
</comment>
<feature type="transmembrane region" description="Helical" evidence="17">
    <location>
        <begin position="53"/>
        <end position="74"/>
    </location>
</feature>
<dbReference type="GO" id="GO:0008137">
    <property type="term" value="F:NADH dehydrogenase (ubiquinone) activity"/>
    <property type="evidence" value="ECO:0007669"/>
    <property type="project" value="UniProtKB-UniRule"/>
</dbReference>
<keyword evidence="15 17" id="KW-0472">Membrane</keyword>
<evidence type="ECO:0000256" key="1">
    <source>
        <dbReference type="ARBA" id="ARBA00003257"/>
    </source>
</evidence>
<name>A0A7U3Q036_9ACAR</name>
<dbReference type="GO" id="GO:0031966">
    <property type="term" value="C:mitochondrial membrane"/>
    <property type="evidence" value="ECO:0007669"/>
    <property type="project" value="UniProtKB-SubCell"/>
</dbReference>
<dbReference type="GO" id="GO:0015990">
    <property type="term" value="P:electron transport coupled proton transport"/>
    <property type="evidence" value="ECO:0007669"/>
    <property type="project" value="TreeGrafter"/>
</dbReference>
<dbReference type="PANTHER" id="PTHR43507:SF20">
    <property type="entry name" value="NADH-UBIQUINONE OXIDOREDUCTASE CHAIN 4"/>
    <property type="match status" value="1"/>
</dbReference>
<evidence type="ECO:0000256" key="4">
    <source>
        <dbReference type="ARBA" id="ARBA00012944"/>
    </source>
</evidence>
<feature type="transmembrane region" description="Helical" evidence="17">
    <location>
        <begin position="173"/>
        <end position="196"/>
    </location>
</feature>
<geneLocation type="mitochondrion" evidence="19"/>
<keyword evidence="6 17" id="KW-0813">Transport</keyword>
<gene>
    <name evidence="19" type="primary">ND4</name>
</gene>
<feature type="transmembrane region" description="Helical" evidence="17">
    <location>
        <begin position="7"/>
        <end position="33"/>
    </location>
</feature>
<dbReference type="GeneID" id="63655444"/>
<feature type="transmembrane region" description="Helical" evidence="17">
    <location>
        <begin position="293"/>
        <end position="315"/>
    </location>
</feature>
<feature type="transmembrane region" description="Helical" evidence="17">
    <location>
        <begin position="240"/>
        <end position="261"/>
    </location>
</feature>
<evidence type="ECO:0000256" key="2">
    <source>
        <dbReference type="ARBA" id="ARBA00004225"/>
    </source>
</evidence>
<feature type="transmembrane region" description="Helical" evidence="17">
    <location>
        <begin position="267"/>
        <end position="286"/>
    </location>
</feature>
<evidence type="ECO:0000256" key="5">
    <source>
        <dbReference type="ARBA" id="ARBA00021006"/>
    </source>
</evidence>
<organism evidence="19">
    <name type="scientific">Dermanyssus gallinae</name>
    <dbReference type="NCBI Taxonomy" id="34641"/>
    <lineage>
        <taxon>Eukaryota</taxon>
        <taxon>Metazoa</taxon>
        <taxon>Ecdysozoa</taxon>
        <taxon>Arthropoda</taxon>
        <taxon>Chelicerata</taxon>
        <taxon>Arachnida</taxon>
        <taxon>Acari</taxon>
        <taxon>Parasitiformes</taxon>
        <taxon>Mesostigmata</taxon>
        <taxon>Gamasina</taxon>
        <taxon>Dermanyssoidea</taxon>
        <taxon>Dermanyssidae</taxon>
        <taxon>Dermanyssus</taxon>
    </lineage>
</organism>
<sequence>MMMVFYLFGVIIISFFIKIEVMVFLLMFLLGLLMKYFGSIQIYNYMYMDNMSIMLTLLTIWIIIMMMMVSLSLYKKSMEYKFMLNMILFILIMLFCSVNMIMFFMFFEMILLPMFYMIMIWGMQKERSISTMYMMLYTMVGSLPLLFFFLKISIYKNLSFIMLMYDSVYINNMYIYMCMLLVFLVKLPIYGLHLWLPKAHVEAPVMGSMILAGVILKMGGFGLYRLVYMFDINMMMQINWILYSLSLLGSFYIGMICLMMVDVKMMIAYSSVCHMGYIIMGILGMHSIGLTGALMMMIGHGLCSSALFVLVNFFYERYHTRNMFMLKGLINLYPGMWFWWFIFCMINMSVPPFMNIFAEIMLIMVTIKWCLYYMMISVLIFMVCSLYSLYLYMMLFHGKFMFLTAMYNIYIREYIIMYMHIIPLMLYLLKMNMFML</sequence>
<comment type="function">
    <text evidence="17">Core subunit of the mitochondrial membrane respiratory chain NADH dehydrogenase (Complex I) which catalyzes electron transfer from NADH through the respiratory chain, using ubiquinone as an electron acceptor. Essential for the catalytic activity and assembly of complex I.</text>
</comment>
<dbReference type="AlphaFoldDB" id="A0A7U3Q036"/>
<feature type="transmembrane region" description="Helical" evidence="17">
    <location>
        <begin position="132"/>
        <end position="152"/>
    </location>
</feature>
<dbReference type="RefSeq" id="YP_010046000.1">
    <property type="nucleotide sequence ID" value="NC_054303.1"/>
</dbReference>
<keyword evidence="11 17" id="KW-1133">Transmembrane helix</keyword>
<feature type="transmembrane region" description="Helical" evidence="17">
    <location>
        <begin position="409"/>
        <end position="429"/>
    </location>
</feature>
<evidence type="ECO:0000256" key="3">
    <source>
        <dbReference type="ARBA" id="ARBA00009025"/>
    </source>
</evidence>
<reference evidence="19" key="1">
    <citation type="submission" date="2020-09" db="EMBL/GenBank/DDBJ databases">
        <authorList>
            <person name="Ma X.X."/>
            <person name="Chang Q.C."/>
            <person name="Wang C.R."/>
        </authorList>
    </citation>
    <scope>NUCLEOTIDE SEQUENCE</scope>
</reference>
<dbReference type="PANTHER" id="PTHR43507">
    <property type="entry name" value="NADH-UBIQUINONE OXIDOREDUCTASE CHAIN 4"/>
    <property type="match status" value="1"/>
</dbReference>
<evidence type="ECO:0000256" key="7">
    <source>
        <dbReference type="ARBA" id="ARBA00022660"/>
    </source>
</evidence>
<evidence type="ECO:0000256" key="13">
    <source>
        <dbReference type="ARBA" id="ARBA00023075"/>
    </source>
</evidence>
<feature type="transmembrane region" description="Helical" evidence="17">
    <location>
        <begin position="86"/>
        <end position="112"/>
    </location>
</feature>
<dbReference type="GO" id="GO:0048039">
    <property type="term" value="F:ubiquinone binding"/>
    <property type="evidence" value="ECO:0007669"/>
    <property type="project" value="TreeGrafter"/>
</dbReference>
<dbReference type="EMBL" id="MW044618">
    <property type="protein sequence ID" value="QPG86046.1"/>
    <property type="molecule type" value="Genomic_DNA"/>
</dbReference>
<comment type="subcellular location">
    <subcellularLocation>
        <location evidence="2 17">Mitochondrion membrane</location>
        <topology evidence="2 17">Multi-pass membrane protein</topology>
    </subcellularLocation>
</comment>
<feature type="domain" description="NADH:quinone oxidoreductase/Mrp antiporter transmembrane" evidence="18">
    <location>
        <begin position="98"/>
        <end position="379"/>
    </location>
</feature>
<keyword evidence="8 17" id="KW-0812">Transmembrane</keyword>
<proteinExistence type="inferred from homology"/>
<evidence type="ECO:0000256" key="11">
    <source>
        <dbReference type="ARBA" id="ARBA00022989"/>
    </source>
</evidence>
<feature type="transmembrane region" description="Helical" evidence="17">
    <location>
        <begin position="208"/>
        <end position="228"/>
    </location>
</feature>